<sequence>MNPGVKIFPTATAARAGASMEGEEEEVETREEHDSGTARLVLPEDGYEWRKYGQKYIQNIRKWRSYFRCQKQNCMAKKRVEWSTSGEADDVRVVYDGMHNHSQGPSNRKQYDLLSQVLRDQSTSSSSSSSSFPLS</sequence>
<evidence type="ECO:0000313" key="9">
    <source>
        <dbReference type="Proteomes" id="UP001159364"/>
    </source>
</evidence>
<keyword evidence="3" id="KW-0238">DNA-binding</keyword>
<dbReference type="SUPFAM" id="SSF118290">
    <property type="entry name" value="WRKY DNA-binding domain"/>
    <property type="match status" value="1"/>
</dbReference>
<name>A0AAV8T0Z6_9ROSI</name>
<proteinExistence type="predicted"/>
<evidence type="ECO:0000256" key="1">
    <source>
        <dbReference type="ARBA" id="ARBA00004123"/>
    </source>
</evidence>
<dbReference type="Proteomes" id="UP001159364">
    <property type="component" value="Linkage Group LG07"/>
</dbReference>
<protein>
    <recommendedName>
        <fullName evidence="7">WRKY domain-containing protein</fullName>
    </recommendedName>
</protein>
<evidence type="ECO:0000256" key="4">
    <source>
        <dbReference type="ARBA" id="ARBA00023163"/>
    </source>
</evidence>
<evidence type="ECO:0000313" key="8">
    <source>
        <dbReference type="EMBL" id="KAJ8760039.1"/>
    </source>
</evidence>
<dbReference type="SMART" id="SM00774">
    <property type="entry name" value="WRKY"/>
    <property type="match status" value="1"/>
</dbReference>
<gene>
    <name evidence="8" type="ORF">K2173_010895</name>
</gene>
<dbReference type="InterPro" id="IPR036576">
    <property type="entry name" value="WRKY_dom_sf"/>
</dbReference>
<feature type="domain" description="WRKY" evidence="7">
    <location>
        <begin position="38"/>
        <end position="104"/>
    </location>
</feature>
<feature type="region of interest" description="Disordered" evidence="6">
    <location>
        <begin position="1"/>
        <end position="36"/>
    </location>
</feature>
<dbReference type="PROSITE" id="PS50811">
    <property type="entry name" value="WRKY"/>
    <property type="match status" value="1"/>
</dbReference>
<dbReference type="GO" id="GO:0003700">
    <property type="term" value="F:DNA-binding transcription factor activity"/>
    <property type="evidence" value="ECO:0007669"/>
    <property type="project" value="InterPro"/>
</dbReference>
<dbReference type="GO" id="GO:0043565">
    <property type="term" value="F:sequence-specific DNA binding"/>
    <property type="evidence" value="ECO:0007669"/>
    <property type="project" value="InterPro"/>
</dbReference>
<reference evidence="8 9" key="1">
    <citation type="submission" date="2021-09" db="EMBL/GenBank/DDBJ databases">
        <title>Genomic insights and catalytic innovation underlie evolution of tropane alkaloids biosynthesis.</title>
        <authorList>
            <person name="Wang Y.-J."/>
            <person name="Tian T."/>
            <person name="Huang J.-P."/>
            <person name="Huang S.-X."/>
        </authorList>
    </citation>
    <scope>NUCLEOTIDE SEQUENCE [LARGE SCALE GENOMIC DNA]</scope>
    <source>
        <strain evidence="8">KIB-2018</strain>
        <tissue evidence="8">Leaf</tissue>
    </source>
</reference>
<dbReference type="InterPro" id="IPR003657">
    <property type="entry name" value="WRKY_dom"/>
</dbReference>
<comment type="subcellular location">
    <subcellularLocation>
        <location evidence="1">Nucleus</location>
    </subcellularLocation>
</comment>
<dbReference type="PANTHER" id="PTHR31221:SF261">
    <property type="entry name" value="OS03G0657400 PROTEIN"/>
    <property type="match status" value="1"/>
</dbReference>
<dbReference type="InterPro" id="IPR044810">
    <property type="entry name" value="WRKY_plant"/>
</dbReference>
<dbReference type="Gene3D" id="2.20.25.80">
    <property type="entry name" value="WRKY domain"/>
    <property type="match status" value="1"/>
</dbReference>
<keyword evidence="4" id="KW-0804">Transcription</keyword>
<comment type="caution">
    <text evidence="8">The sequence shown here is derived from an EMBL/GenBank/DDBJ whole genome shotgun (WGS) entry which is preliminary data.</text>
</comment>
<evidence type="ECO:0000256" key="6">
    <source>
        <dbReference type="SAM" id="MobiDB-lite"/>
    </source>
</evidence>
<dbReference type="Pfam" id="PF03106">
    <property type="entry name" value="WRKY"/>
    <property type="match status" value="1"/>
</dbReference>
<organism evidence="8 9">
    <name type="scientific">Erythroxylum novogranatense</name>
    <dbReference type="NCBI Taxonomy" id="1862640"/>
    <lineage>
        <taxon>Eukaryota</taxon>
        <taxon>Viridiplantae</taxon>
        <taxon>Streptophyta</taxon>
        <taxon>Embryophyta</taxon>
        <taxon>Tracheophyta</taxon>
        <taxon>Spermatophyta</taxon>
        <taxon>Magnoliopsida</taxon>
        <taxon>eudicotyledons</taxon>
        <taxon>Gunneridae</taxon>
        <taxon>Pentapetalae</taxon>
        <taxon>rosids</taxon>
        <taxon>fabids</taxon>
        <taxon>Malpighiales</taxon>
        <taxon>Erythroxylaceae</taxon>
        <taxon>Erythroxylum</taxon>
    </lineage>
</organism>
<keyword evidence="9" id="KW-1185">Reference proteome</keyword>
<keyword evidence="5" id="KW-0539">Nucleus</keyword>
<keyword evidence="2" id="KW-0805">Transcription regulation</keyword>
<dbReference type="PANTHER" id="PTHR31221">
    <property type="entry name" value="WRKY TRANSCRIPTION FACTOR PROTEIN 1-RELATED"/>
    <property type="match status" value="1"/>
</dbReference>
<evidence type="ECO:0000259" key="7">
    <source>
        <dbReference type="PROSITE" id="PS50811"/>
    </source>
</evidence>
<evidence type="ECO:0000256" key="3">
    <source>
        <dbReference type="ARBA" id="ARBA00023125"/>
    </source>
</evidence>
<evidence type="ECO:0000256" key="2">
    <source>
        <dbReference type="ARBA" id="ARBA00023015"/>
    </source>
</evidence>
<dbReference type="GO" id="GO:0005634">
    <property type="term" value="C:nucleus"/>
    <property type="evidence" value="ECO:0007669"/>
    <property type="project" value="UniProtKB-SubCell"/>
</dbReference>
<evidence type="ECO:0000256" key="5">
    <source>
        <dbReference type="ARBA" id="ARBA00023242"/>
    </source>
</evidence>
<accession>A0AAV8T0Z6</accession>
<dbReference type="AlphaFoldDB" id="A0AAV8T0Z6"/>
<dbReference type="EMBL" id="JAIWQS010000007">
    <property type="protein sequence ID" value="KAJ8760039.1"/>
    <property type="molecule type" value="Genomic_DNA"/>
</dbReference>